<proteinExistence type="predicted"/>
<organism evidence="2 3">
    <name type="scientific">Thalassiosira oceanica</name>
    <name type="common">Marine diatom</name>
    <dbReference type="NCBI Taxonomy" id="159749"/>
    <lineage>
        <taxon>Eukaryota</taxon>
        <taxon>Sar</taxon>
        <taxon>Stramenopiles</taxon>
        <taxon>Ochrophyta</taxon>
        <taxon>Bacillariophyta</taxon>
        <taxon>Coscinodiscophyceae</taxon>
        <taxon>Thalassiosirophycidae</taxon>
        <taxon>Thalassiosirales</taxon>
        <taxon>Thalassiosiraceae</taxon>
        <taxon>Thalassiosira</taxon>
    </lineage>
</organism>
<accession>K0SKC4</accession>
<gene>
    <name evidence="2" type="ORF">THAOC_13696</name>
</gene>
<sequence>MKSALLMALVGSTSSLEVTRSFADYMSALSYFQQSDDKLKEPCACGNGKAKIFGVRGPHAALVPAAELYNAQLEDGSLEIEICFGSERNWRSTALECASGFMTASEQQAAGTRVYKDIINIDRSYGDISTVLDASVDAAN</sequence>
<keyword evidence="1" id="KW-0732">Signal</keyword>
<dbReference type="Proteomes" id="UP000266841">
    <property type="component" value="Unassembled WGS sequence"/>
</dbReference>
<dbReference type="EMBL" id="AGNL01015821">
    <property type="protein sequence ID" value="EJK65439.1"/>
    <property type="molecule type" value="Genomic_DNA"/>
</dbReference>
<dbReference type="AlphaFoldDB" id="K0SKC4"/>
<feature type="signal peptide" evidence="1">
    <location>
        <begin position="1"/>
        <end position="15"/>
    </location>
</feature>
<evidence type="ECO:0000256" key="1">
    <source>
        <dbReference type="SAM" id="SignalP"/>
    </source>
</evidence>
<evidence type="ECO:0000313" key="3">
    <source>
        <dbReference type="Proteomes" id="UP000266841"/>
    </source>
</evidence>
<protein>
    <submittedName>
        <fullName evidence="2">Uncharacterized protein</fullName>
    </submittedName>
</protein>
<reference evidence="2 3" key="1">
    <citation type="journal article" date="2012" name="Genome Biol.">
        <title>Genome and low-iron response of an oceanic diatom adapted to chronic iron limitation.</title>
        <authorList>
            <person name="Lommer M."/>
            <person name="Specht M."/>
            <person name="Roy A.S."/>
            <person name="Kraemer L."/>
            <person name="Andreson R."/>
            <person name="Gutowska M.A."/>
            <person name="Wolf J."/>
            <person name="Bergner S.V."/>
            <person name="Schilhabel M.B."/>
            <person name="Klostermeier U.C."/>
            <person name="Beiko R.G."/>
            <person name="Rosenstiel P."/>
            <person name="Hippler M."/>
            <person name="Laroche J."/>
        </authorList>
    </citation>
    <scope>NUCLEOTIDE SEQUENCE [LARGE SCALE GENOMIC DNA]</scope>
    <source>
        <strain evidence="2 3">CCMP1005</strain>
    </source>
</reference>
<dbReference type="OrthoDB" id="10638143at2759"/>
<feature type="chain" id="PRO_5013017203" evidence="1">
    <location>
        <begin position="16"/>
        <end position="140"/>
    </location>
</feature>
<comment type="caution">
    <text evidence="2">The sequence shown here is derived from an EMBL/GenBank/DDBJ whole genome shotgun (WGS) entry which is preliminary data.</text>
</comment>
<keyword evidence="3" id="KW-1185">Reference proteome</keyword>
<evidence type="ECO:0000313" key="2">
    <source>
        <dbReference type="EMBL" id="EJK65439.1"/>
    </source>
</evidence>
<name>K0SKC4_THAOC</name>